<proteinExistence type="inferred from homology"/>
<keyword evidence="3" id="KW-0540">Nuclease</keyword>
<keyword evidence="3" id="KW-0378">Hydrolase</keyword>
<dbReference type="GeneID" id="74912875"/>
<dbReference type="GO" id="GO:0016787">
    <property type="term" value="F:hydrolase activity"/>
    <property type="evidence" value="ECO:0007669"/>
    <property type="project" value="UniProtKB-KW"/>
</dbReference>
<dbReference type="GO" id="GO:0006402">
    <property type="term" value="P:mRNA catabolic process"/>
    <property type="evidence" value="ECO:0007669"/>
    <property type="project" value="TreeGrafter"/>
</dbReference>
<evidence type="ECO:0000256" key="3">
    <source>
        <dbReference type="PIRNR" id="PIRNR033490"/>
    </source>
</evidence>
<keyword evidence="5" id="KW-1185">Reference proteome</keyword>
<name>A0A0C1PQU7_9LACO</name>
<reference evidence="4 5" key="1">
    <citation type="submission" date="2014-06" db="EMBL/GenBank/DDBJ databases">
        <title>Functional and comparative genomic analyses of the Drosophila gut microbiota identify candidate symbiosis factors.</title>
        <authorList>
            <person name="Newell P.D."/>
            <person name="Chaston J.M."/>
            <person name="Douglas A.E."/>
        </authorList>
    </citation>
    <scope>NUCLEOTIDE SEQUENCE [LARGE SCALE GENOMIC DNA]</scope>
    <source>
        <strain evidence="4 5">DmCS_002</strain>
    </source>
</reference>
<dbReference type="GO" id="GO:0003677">
    <property type="term" value="F:DNA binding"/>
    <property type="evidence" value="ECO:0007669"/>
    <property type="project" value="InterPro"/>
</dbReference>
<evidence type="ECO:0000256" key="1">
    <source>
        <dbReference type="ARBA" id="ARBA00007521"/>
    </source>
</evidence>
<dbReference type="InterPro" id="IPR003477">
    <property type="entry name" value="PemK-like"/>
</dbReference>
<keyword evidence="3" id="KW-0255">Endonuclease</keyword>
<dbReference type="RefSeq" id="WP_039143182.1">
    <property type="nucleotide sequence ID" value="NZ_JOJZ01000009.1"/>
</dbReference>
<dbReference type="PATRIC" id="fig|1614.10.peg.227"/>
<gene>
    <name evidence="4" type="ORF">LfDm3_0170</name>
</gene>
<dbReference type="EC" id="3.1.-.-" evidence="3"/>
<comment type="similarity">
    <text evidence="1 3">Belongs to the PemK/MazF family.</text>
</comment>
<dbReference type="Pfam" id="PF02452">
    <property type="entry name" value="PemK_toxin"/>
    <property type="match status" value="1"/>
</dbReference>
<dbReference type="STRING" id="1614.IV37_GL000533"/>
<dbReference type="GO" id="GO:0004521">
    <property type="term" value="F:RNA endonuclease activity"/>
    <property type="evidence" value="ECO:0007669"/>
    <property type="project" value="TreeGrafter"/>
</dbReference>
<dbReference type="PANTHER" id="PTHR33988">
    <property type="entry name" value="ENDORIBONUCLEASE MAZF-RELATED"/>
    <property type="match status" value="1"/>
</dbReference>
<dbReference type="Gene3D" id="2.30.30.110">
    <property type="match status" value="1"/>
</dbReference>
<comment type="function">
    <text evidence="3">Toxic component of a type II toxin-antitoxin (TA) system.</text>
</comment>
<dbReference type="Proteomes" id="UP000031397">
    <property type="component" value="Unassembled WGS sequence"/>
</dbReference>
<dbReference type="GO" id="GO:0016075">
    <property type="term" value="P:rRNA catabolic process"/>
    <property type="evidence" value="ECO:0007669"/>
    <property type="project" value="TreeGrafter"/>
</dbReference>
<dbReference type="AlphaFoldDB" id="A0A0C1PQU7"/>
<dbReference type="InterPro" id="IPR011067">
    <property type="entry name" value="Plasmid_toxin/cell-grow_inhib"/>
</dbReference>
<evidence type="ECO:0000313" key="4">
    <source>
        <dbReference type="EMBL" id="KID42241.1"/>
    </source>
</evidence>
<dbReference type="EMBL" id="JOJZ01000009">
    <property type="protein sequence ID" value="KID42241.1"/>
    <property type="molecule type" value="Genomic_DNA"/>
</dbReference>
<dbReference type="PIRSF" id="PIRSF033490">
    <property type="entry name" value="MazF"/>
    <property type="match status" value="1"/>
</dbReference>
<accession>A0A0C1PQU7</accession>
<evidence type="ECO:0000256" key="2">
    <source>
        <dbReference type="ARBA" id="ARBA00022649"/>
    </source>
</evidence>
<organism evidence="4 5">
    <name type="scientific">Fructilactobacillus fructivorans</name>
    <dbReference type="NCBI Taxonomy" id="1614"/>
    <lineage>
        <taxon>Bacteria</taxon>
        <taxon>Bacillati</taxon>
        <taxon>Bacillota</taxon>
        <taxon>Bacilli</taxon>
        <taxon>Lactobacillales</taxon>
        <taxon>Lactobacillaceae</taxon>
        <taxon>Fructilactobacillus</taxon>
    </lineage>
</organism>
<dbReference type="PANTHER" id="PTHR33988:SF2">
    <property type="entry name" value="ENDORIBONUCLEASE MAZF"/>
    <property type="match status" value="1"/>
</dbReference>
<protein>
    <recommendedName>
        <fullName evidence="3">mRNA interferase</fullName>
        <ecNumber evidence="3">3.1.-.-</ecNumber>
    </recommendedName>
</protein>
<sequence>MNCKQGEIYFVNLEPALGTETKKKRPCLVVSNNHYNRLMNTVIVIPISSSEKYLEEKKYVKSPLYFQVNNKKIHGTAMLQHVRTVDMEVRSETKLVAKLDDRDMRKITNNIKQFF</sequence>
<dbReference type="OrthoDB" id="9808744at2"/>
<comment type="caution">
    <text evidence="4">The sequence shown here is derived from an EMBL/GenBank/DDBJ whole genome shotgun (WGS) entry which is preliminary data.</text>
</comment>
<dbReference type="SUPFAM" id="SSF50118">
    <property type="entry name" value="Cell growth inhibitor/plasmid maintenance toxic component"/>
    <property type="match status" value="1"/>
</dbReference>
<evidence type="ECO:0000313" key="5">
    <source>
        <dbReference type="Proteomes" id="UP000031397"/>
    </source>
</evidence>
<keyword evidence="2" id="KW-1277">Toxin-antitoxin system</keyword>